<feature type="binding site" evidence="5">
    <location>
        <position position="422"/>
    </location>
    <ligand>
        <name>FAD</name>
        <dbReference type="ChEBI" id="CHEBI:57692"/>
    </ligand>
</feature>
<dbReference type="OrthoDB" id="5046242at2759"/>
<keyword evidence="9" id="KW-1185">Reference proteome</keyword>
<protein>
    <recommendedName>
        <fullName evidence="6">Amine oxidase</fullName>
        <ecNumber evidence="6">1.4.3.-</ecNumber>
    </recommendedName>
</protein>
<evidence type="ECO:0000256" key="6">
    <source>
        <dbReference type="RuleBase" id="RU362067"/>
    </source>
</evidence>
<feature type="binding site" evidence="5">
    <location>
        <position position="234"/>
    </location>
    <ligand>
        <name>FAD</name>
        <dbReference type="ChEBI" id="CHEBI:57692"/>
    </ligand>
</feature>
<dbReference type="SUPFAM" id="SSF54373">
    <property type="entry name" value="FAD-linked reductases, C-terminal domain"/>
    <property type="match status" value="1"/>
</dbReference>
<dbReference type="Pfam" id="PF01593">
    <property type="entry name" value="Amino_oxidase"/>
    <property type="match status" value="1"/>
</dbReference>
<dbReference type="Proteomes" id="UP000756346">
    <property type="component" value="Unassembled WGS sequence"/>
</dbReference>
<name>A0A9P8XXA1_9PEZI</name>
<proteinExistence type="inferred from homology"/>
<keyword evidence="6" id="KW-0274">FAD</keyword>
<sequence>MSTYDCIVVGGGYSGLAAAKELKEAGKSVLVLEARDRVGGRAKTVHEADGTYWDCGAAFVGDGQNLMYGLAKEYGIDVFELPLEGQIMSVRKNTSKGYKGLVPPLKLWEALDTYLAIRKFEKLCESVNVEEPWRTPNADELDVMSLEAWLKRTCWTRVGKAGISLIFEALWGSGVSAASVLHAAFYCKAGGSLTSLSIVKGGAQNHMFVGGGQAIANKICEGLTSETVHLSEPVVSVKTSEVHVEVITTKTTYITSKIILAVPPPLLQKIVFSPSLPPEKELLLHNLPMGLYIKAMVTYPRRFWAENDMCGESTSYDGYCSVTYDATPPSGNPPKIQAFIVGTKARRFLGLDNNERRRVVLEELCVAFGSEAGEPSKFLIHTMMEEEWSMGCPVATPTPGTWTTLGPWMRKPIGRLHWAGTETATHFVGYMEGAVSAGQRAAREVLQGLDKEI</sequence>
<evidence type="ECO:0000256" key="1">
    <source>
        <dbReference type="ARBA" id="ARBA00001974"/>
    </source>
</evidence>
<dbReference type="Gene3D" id="3.90.660.10">
    <property type="match status" value="1"/>
</dbReference>
<dbReference type="InterPro" id="IPR002937">
    <property type="entry name" value="Amino_oxidase"/>
</dbReference>
<organism evidence="8 9">
    <name type="scientific">Microdochium trichocladiopsis</name>
    <dbReference type="NCBI Taxonomy" id="1682393"/>
    <lineage>
        <taxon>Eukaryota</taxon>
        <taxon>Fungi</taxon>
        <taxon>Dikarya</taxon>
        <taxon>Ascomycota</taxon>
        <taxon>Pezizomycotina</taxon>
        <taxon>Sordariomycetes</taxon>
        <taxon>Xylariomycetidae</taxon>
        <taxon>Xylariales</taxon>
        <taxon>Microdochiaceae</taxon>
        <taxon>Microdochium</taxon>
    </lineage>
</organism>
<evidence type="ECO:0000256" key="2">
    <source>
        <dbReference type="ARBA" id="ARBA00005995"/>
    </source>
</evidence>
<dbReference type="Gene3D" id="3.50.50.60">
    <property type="entry name" value="FAD/NAD(P)-binding domain"/>
    <property type="match status" value="1"/>
</dbReference>
<keyword evidence="6" id="KW-0285">Flavoprotein</keyword>
<evidence type="ECO:0000259" key="7">
    <source>
        <dbReference type="Pfam" id="PF01593"/>
    </source>
</evidence>
<accession>A0A9P8XXA1</accession>
<dbReference type="PRINTS" id="PR00757">
    <property type="entry name" value="AMINEOXDASEF"/>
</dbReference>
<feature type="binding site" evidence="5">
    <location>
        <position position="339"/>
    </location>
    <ligand>
        <name>substrate</name>
    </ligand>
</feature>
<evidence type="ECO:0000256" key="4">
    <source>
        <dbReference type="ARBA" id="ARBA00048448"/>
    </source>
</evidence>
<evidence type="ECO:0000256" key="5">
    <source>
        <dbReference type="PIRSR" id="PIRSR601613-1"/>
    </source>
</evidence>
<feature type="domain" description="Amine oxidase" evidence="7">
    <location>
        <begin position="14"/>
        <end position="446"/>
    </location>
</feature>
<feature type="binding site" evidence="5">
    <location>
        <position position="14"/>
    </location>
    <ligand>
        <name>FAD</name>
        <dbReference type="ChEBI" id="CHEBI:57692"/>
    </ligand>
</feature>
<dbReference type="SUPFAM" id="SSF51905">
    <property type="entry name" value="FAD/NAD(P)-binding domain"/>
    <property type="match status" value="1"/>
</dbReference>
<keyword evidence="3 6" id="KW-0560">Oxidoreductase</keyword>
<comment type="catalytic activity">
    <reaction evidence="4">
        <text>a secondary aliphatic amine + O2 + H2O = a primary amine + an aldehyde + H2O2</text>
        <dbReference type="Rhea" id="RHEA:26414"/>
        <dbReference type="ChEBI" id="CHEBI:15377"/>
        <dbReference type="ChEBI" id="CHEBI:15379"/>
        <dbReference type="ChEBI" id="CHEBI:16240"/>
        <dbReference type="ChEBI" id="CHEBI:17478"/>
        <dbReference type="ChEBI" id="CHEBI:58855"/>
        <dbReference type="ChEBI" id="CHEBI:65296"/>
        <dbReference type="EC" id="1.4.3.4"/>
    </reaction>
</comment>
<dbReference type="GO" id="GO:0097621">
    <property type="term" value="F:monoamine oxidase activity"/>
    <property type="evidence" value="ECO:0007669"/>
    <property type="project" value="UniProtKB-EC"/>
</dbReference>
<evidence type="ECO:0000313" key="8">
    <source>
        <dbReference type="EMBL" id="KAH7021077.1"/>
    </source>
</evidence>
<comment type="cofactor">
    <cofactor evidence="1 6">
        <name>FAD</name>
        <dbReference type="ChEBI" id="CHEBI:57692"/>
    </cofactor>
</comment>
<dbReference type="EC" id="1.4.3.-" evidence="6"/>
<dbReference type="GeneID" id="70189026"/>
<comment type="similarity">
    <text evidence="2 6">Belongs to the flavin monoamine oxidase family.</text>
</comment>
<dbReference type="RefSeq" id="XP_046007278.1">
    <property type="nucleotide sequence ID" value="XM_046159480.1"/>
</dbReference>
<feature type="binding site" evidence="5">
    <location>
        <begin position="33"/>
        <end position="34"/>
    </location>
    <ligand>
        <name>FAD</name>
        <dbReference type="ChEBI" id="CHEBI:57692"/>
    </ligand>
</feature>
<dbReference type="AlphaFoldDB" id="A0A9P8XXA1"/>
<dbReference type="InterPro" id="IPR050703">
    <property type="entry name" value="Flavin_MAO"/>
</dbReference>
<comment type="caution">
    <text evidence="8">The sequence shown here is derived from an EMBL/GenBank/DDBJ whole genome shotgun (WGS) entry which is preliminary data.</text>
</comment>
<gene>
    <name evidence="8" type="ORF">B0I36DRAFT_367522</name>
</gene>
<evidence type="ECO:0000256" key="3">
    <source>
        <dbReference type="ARBA" id="ARBA00023002"/>
    </source>
</evidence>
<dbReference type="Gene3D" id="1.10.405.10">
    <property type="entry name" value="Guanine Nucleotide Dissociation Inhibitor, domain 1"/>
    <property type="match status" value="1"/>
</dbReference>
<reference evidence="8" key="1">
    <citation type="journal article" date="2021" name="Nat. Commun.">
        <title>Genetic determinants of endophytism in the Arabidopsis root mycobiome.</title>
        <authorList>
            <person name="Mesny F."/>
            <person name="Miyauchi S."/>
            <person name="Thiergart T."/>
            <person name="Pickel B."/>
            <person name="Atanasova L."/>
            <person name="Karlsson M."/>
            <person name="Huettel B."/>
            <person name="Barry K.W."/>
            <person name="Haridas S."/>
            <person name="Chen C."/>
            <person name="Bauer D."/>
            <person name="Andreopoulos W."/>
            <person name="Pangilinan J."/>
            <person name="LaButti K."/>
            <person name="Riley R."/>
            <person name="Lipzen A."/>
            <person name="Clum A."/>
            <person name="Drula E."/>
            <person name="Henrissat B."/>
            <person name="Kohler A."/>
            <person name="Grigoriev I.V."/>
            <person name="Martin F.M."/>
            <person name="Hacquard S."/>
        </authorList>
    </citation>
    <scope>NUCLEOTIDE SEQUENCE</scope>
    <source>
        <strain evidence="8">MPI-CAGE-CH-0230</strain>
    </source>
</reference>
<dbReference type="PANTHER" id="PTHR43563:SF1">
    <property type="entry name" value="AMINE OXIDASE [FLAVIN-CONTAINING] B"/>
    <property type="match status" value="1"/>
</dbReference>
<dbReference type="PANTHER" id="PTHR43563">
    <property type="entry name" value="AMINE OXIDASE"/>
    <property type="match status" value="1"/>
</dbReference>
<dbReference type="InterPro" id="IPR036188">
    <property type="entry name" value="FAD/NAD-bd_sf"/>
</dbReference>
<evidence type="ECO:0000313" key="9">
    <source>
        <dbReference type="Proteomes" id="UP000756346"/>
    </source>
</evidence>
<dbReference type="EMBL" id="JAGTJQ010000010">
    <property type="protein sequence ID" value="KAH7021077.1"/>
    <property type="molecule type" value="Genomic_DNA"/>
</dbReference>
<dbReference type="InterPro" id="IPR001613">
    <property type="entry name" value="Flavin_amine_oxidase"/>
</dbReference>